<organism evidence="4 5">
    <name type="scientific">Mycobacterium kyorinense</name>
    <dbReference type="NCBI Taxonomy" id="487514"/>
    <lineage>
        <taxon>Bacteria</taxon>
        <taxon>Bacillati</taxon>
        <taxon>Actinomycetota</taxon>
        <taxon>Actinomycetes</taxon>
        <taxon>Mycobacteriales</taxon>
        <taxon>Mycobacteriaceae</taxon>
        <taxon>Mycobacterium</taxon>
    </lineage>
</organism>
<feature type="domain" description="DUF7159" evidence="3">
    <location>
        <begin position="1"/>
        <end position="224"/>
    </location>
</feature>
<proteinExistence type="predicted"/>
<dbReference type="Pfam" id="PF23717">
    <property type="entry name" value="DUF7159"/>
    <property type="match status" value="1"/>
</dbReference>
<reference evidence="5" key="1">
    <citation type="submission" date="2016-06" db="EMBL/GenBank/DDBJ databases">
        <authorList>
            <person name="Sutton G."/>
            <person name="Brinkac L."/>
            <person name="Sanka R."/>
            <person name="Adams M."/>
            <person name="Lau E."/>
            <person name="Sam S."/>
            <person name="Sreng N."/>
            <person name="Him V."/>
            <person name="Kerleguer A."/>
            <person name="Cheng S."/>
        </authorList>
    </citation>
    <scope>NUCLEOTIDE SEQUENCE [LARGE SCALE GENOMIC DNA]</scope>
    <source>
        <strain evidence="5">E861</strain>
    </source>
</reference>
<evidence type="ECO:0000313" key="4">
    <source>
        <dbReference type="EMBL" id="OBI48644.1"/>
    </source>
</evidence>
<comment type="caution">
    <text evidence="4">The sequence shown here is derived from an EMBL/GenBank/DDBJ whole genome shotgun (WGS) entry which is preliminary data.</text>
</comment>
<keyword evidence="2" id="KW-1133">Transmembrane helix</keyword>
<keyword evidence="2" id="KW-0472">Membrane</keyword>
<evidence type="ECO:0000256" key="1">
    <source>
        <dbReference type="SAM" id="MobiDB-lite"/>
    </source>
</evidence>
<feature type="transmembrane region" description="Helical" evidence="2">
    <location>
        <begin position="283"/>
        <end position="308"/>
    </location>
</feature>
<feature type="compositionally biased region" description="Low complexity" evidence="1">
    <location>
        <begin position="458"/>
        <end position="467"/>
    </location>
</feature>
<protein>
    <recommendedName>
        <fullName evidence="3">DUF7159 domain-containing protein</fullName>
    </recommendedName>
</protein>
<name>A0A1A2ZDA7_9MYCO</name>
<feature type="region of interest" description="Disordered" evidence="1">
    <location>
        <begin position="451"/>
        <end position="521"/>
    </location>
</feature>
<feature type="region of interest" description="Disordered" evidence="1">
    <location>
        <begin position="314"/>
        <end position="387"/>
    </location>
</feature>
<sequence length="521" mass="52022">MSMAPETVRMVLVEGENADGTTVDKDDFEVAAGDDSANAGAADQVIAAILGTRESAAEGDHHLASTGVTWTDPVEAAALRDALAAHKVENVMLVSAFLAAAALAQSAGSAVGYAHTGLLFLEPDTATLAIVDTADGSIVDVRRQPMRSADAPAALTEMMDGLDTLNGRPDGVFVVGCGVDVAAIKPQLETATALPVSGPDDPETALARGAALASANSPLFASSTTALAYSQVHDWTTAERIDVSADTGMTEIRAYSIAADDGTFAAADGELGADENDYGRRPFLVALSVMMVFFAGILALVVSLAVAVRPAVSQQPSPGRNLVAPAQQAPAPAPDAKSQVPPPESLNKVEPPAREAQPIPENAPVPDAVPAAPAPAPEASAPAPVHVPAASVPAPNAPAPAPEAPAPDALAPVPAAPPPVPAAPAPVPIAPVPVPVPVPVAPLAPRVPPIFHPPVQSPPSQRLPQRPAWRPGGGPRDRGGWQPGGGNRGSGGGIGIGGGHGGFGGGHGGFGGGFGGHGRGR</sequence>
<dbReference type="InterPro" id="IPR055583">
    <property type="entry name" value="DUF7159"/>
</dbReference>
<feature type="compositionally biased region" description="Gly residues" evidence="1">
    <location>
        <begin position="481"/>
        <end position="521"/>
    </location>
</feature>
<dbReference type="EMBL" id="LZKJ01000074">
    <property type="protein sequence ID" value="OBI48644.1"/>
    <property type="molecule type" value="Genomic_DNA"/>
</dbReference>
<evidence type="ECO:0000259" key="3">
    <source>
        <dbReference type="Pfam" id="PF23717"/>
    </source>
</evidence>
<accession>A0A1A2ZDA7</accession>
<dbReference type="AlphaFoldDB" id="A0A1A2ZDA7"/>
<dbReference type="Proteomes" id="UP000093592">
    <property type="component" value="Unassembled WGS sequence"/>
</dbReference>
<keyword evidence="2" id="KW-0812">Transmembrane</keyword>
<feature type="compositionally biased region" description="Low complexity" evidence="1">
    <location>
        <begin position="364"/>
        <end position="387"/>
    </location>
</feature>
<gene>
    <name evidence="4" type="ORF">A5707_17660</name>
</gene>
<evidence type="ECO:0000256" key="2">
    <source>
        <dbReference type="SAM" id="Phobius"/>
    </source>
</evidence>
<evidence type="ECO:0000313" key="5">
    <source>
        <dbReference type="Proteomes" id="UP000093592"/>
    </source>
</evidence>